<dbReference type="Pfam" id="PF02880">
    <property type="entry name" value="PGM_PMM_III"/>
    <property type="match status" value="1"/>
</dbReference>
<name>A0A150IWC2_9EURY</name>
<feature type="domain" description="Alpha-D-phosphohexomutase C-terminal" evidence="8">
    <location>
        <begin position="395"/>
        <end position="443"/>
    </location>
</feature>
<dbReference type="GO" id="GO:0008966">
    <property type="term" value="F:phosphoglucosamine mutase activity"/>
    <property type="evidence" value="ECO:0007669"/>
    <property type="project" value="UniProtKB-EC"/>
</dbReference>
<feature type="domain" description="Alpha-D-phosphohexomutase alpha/beta/alpha" evidence="9">
    <location>
        <begin position="4"/>
        <end position="132"/>
    </location>
</feature>
<dbReference type="Pfam" id="PF02879">
    <property type="entry name" value="PGM_PMM_II"/>
    <property type="match status" value="1"/>
</dbReference>
<dbReference type="SUPFAM" id="SSF55957">
    <property type="entry name" value="Phosphoglucomutase, C-terminal domain"/>
    <property type="match status" value="1"/>
</dbReference>
<evidence type="ECO:0000259" key="9">
    <source>
        <dbReference type="Pfam" id="PF02878"/>
    </source>
</evidence>
<dbReference type="PANTHER" id="PTHR42946:SF1">
    <property type="entry name" value="PHOSPHOGLUCOMUTASE (ALPHA-D-GLUCOSE-1,6-BISPHOSPHATE-DEPENDENT)"/>
    <property type="match status" value="1"/>
</dbReference>
<dbReference type="GO" id="GO:0000287">
    <property type="term" value="F:magnesium ion binding"/>
    <property type="evidence" value="ECO:0007669"/>
    <property type="project" value="InterPro"/>
</dbReference>
<reference evidence="12 13" key="1">
    <citation type="journal article" date="2016" name="ISME J.">
        <title>Chasing the elusive Euryarchaeota class WSA2: genomes reveal a uniquely fastidious methyl-reducing methanogen.</title>
        <authorList>
            <person name="Nobu M.K."/>
            <person name="Narihiro T."/>
            <person name="Kuroda K."/>
            <person name="Mei R."/>
            <person name="Liu W.T."/>
        </authorList>
    </citation>
    <scope>NUCLEOTIDE SEQUENCE [LARGE SCALE GENOMIC DNA]</scope>
    <source>
        <strain evidence="12">U1lsi0528_Bin089</strain>
    </source>
</reference>
<comment type="similarity">
    <text evidence="2 7">Belongs to the phosphohexose mutase family.</text>
</comment>
<dbReference type="PRINTS" id="PR00509">
    <property type="entry name" value="PGMPMM"/>
</dbReference>
<dbReference type="Pfam" id="PF00408">
    <property type="entry name" value="PGM_PMM_IV"/>
    <property type="match status" value="1"/>
</dbReference>
<keyword evidence="6 12" id="KW-0413">Isomerase</keyword>
<dbReference type="InterPro" id="IPR036900">
    <property type="entry name" value="A-D-PHexomutase_C_sf"/>
</dbReference>
<evidence type="ECO:0000259" key="11">
    <source>
        <dbReference type="Pfam" id="PF02880"/>
    </source>
</evidence>
<gene>
    <name evidence="12" type="primary">glmM</name>
    <name evidence="12" type="ORF">AMQ74_01460</name>
</gene>
<feature type="domain" description="Alpha-D-phosphohexomutase alpha/beta/alpha" evidence="10">
    <location>
        <begin position="153"/>
        <end position="252"/>
    </location>
</feature>
<evidence type="ECO:0000256" key="7">
    <source>
        <dbReference type="RuleBase" id="RU004326"/>
    </source>
</evidence>
<evidence type="ECO:0000259" key="8">
    <source>
        <dbReference type="Pfam" id="PF00408"/>
    </source>
</evidence>
<dbReference type="Proteomes" id="UP000075578">
    <property type="component" value="Unassembled WGS sequence"/>
</dbReference>
<dbReference type="EC" id="5.4.2.10" evidence="12"/>
<dbReference type="InterPro" id="IPR005845">
    <property type="entry name" value="A-D-PHexomutase_a/b/a-II"/>
</dbReference>
<dbReference type="PANTHER" id="PTHR42946">
    <property type="entry name" value="PHOSPHOHEXOSE MUTASE"/>
    <property type="match status" value="1"/>
</dbReference>
<evidence type="ECO:0000256" key="6">
    <source>
        <dbReference type="ARBA" id="ARBA00023235"/>
    </source>
</evidence>
<keyword evidence="5 7" id="KW-0460">Magnesium</keyword>
<evidence type="ECO:0000256" key="3">
    <source>
        <dbReference type="ARBA" id="ARBA00022553"/>
    </source>
</evidence>
<dbReference type="InterPro" id="IPR005841">
    <property type="entry name" value="Alpha-D-phosphohexomutase_SF"/>
</dbReference>
<accession>A0A150IWC2</accession>
<evidence type="ECO:0000256" key="4">
    <source>
        <dbReference type="ARBA" id="ARBA00022723"/>
    </source>
</evidence>
<comment type="caution">
    <text evidence="12">The sequence shown here is derived from an EMBL/GenBank/DDBJ whole genome shotgun (WGS) entry which is preliminary data.</text>
</comment>
<keyword evidence="4 7" id="KW-0479">Metal-binding</keyword>
<sequence>MEVIFGVSGLRGVVGEGLSPELICNYVSSFAKEIPLGKVVVGNDSRISGDMVKNAVISSLEASGFEIIDIGIAPTPTVQFVTKSMNASGGISITASHNPEKWNGLKFIEGNGIFFNEKKINSIKRNLTEKNFKFQPYDKLGKLIKDDEAKDIHINSVLKRIDFSSLKKTNLTVAVDACNAAGSEFIPTFIKRLGFNVVKLNCNYMYTFPRNPEPLKDNLINFSDFIKRNDSIDIGFALDGDADRVAILDEKGNYIGEENTLVLATKFFFENMNPPNKIVVTNLSTTRALEDVVSLFGGLVKRSKVGEINVVEEMIRSNASIGGEGNGGVILPLIQYARDSLAAISLILMGLSKSDAPLSSIVSELPKYYMVKDKITISKESFEKNLLNVKEYFSGESYTDIDGLKFDLEDSWIHIRPSNTEPIVRVIAEAKDINKANKLVEETKNLMKLPC</sequence>
<proteinExistence type="inferred from homology"/>
<dbReference type="Gene3D" id="3.30.310.50">
    <property type="entry name" value="Alpha-D-phosphohexomutase, C-terminal domain"/>
    <property type="match status" value="1"/>
</dbReference>
<dbReference type="InterPro" id="IPR024086">
    <property type="entry name" value="GlmM_arc-type"/>
</dbReference>
<dbReference type="GO" id="GO:0004615">
    <property type="term" value="F:phosphomannomutase activity"/>
    <property type="evidence" value="ECO:0007669"/>
    <property type="project" value="TreeGrafter"/>
</dbReference>
<dbReference type="GO" id="GO:0005975">
    <property type="term" value="P:carbohydrate metabolic process"/>
    <property type="evidence" value="ECO:0007669"/>
    <property type="project" value="InterPro"/>
</dbReference>
<dbReference type="Pfam" id="PF02878">
    <property type="entry name" value="PGM_PMM_I"/>
    <property type="match status" value="1"/>
</dbReference>
<dbReference type="GO" id="GO:0005829">
    <property type="term" value="C:cytosol"/>
    <property type="evidence" value="ECO:0007669"/>
    <property type="project" value="TreeGrafter"/>
</dbReference>
<dbReference type="InterPro" id="IPR005844">
    <property type="entry name" value="A-D-PHexomutase_a/b/a-I"/>
</dbReference>
<evidence type="ECO:0000313" key="12">
    <source>
        <dbReference type="EMBL" id="KYC49222.1"/>
    </source>
</evidence>
<feature type="domain" description="Alpha-D-phosphohexomutase alpha/beta/alpha" evidence="11">
    <location>
        <begin position="260"/>
        <end position="368"/>
    </location>
</feature>
<dbReference type="SUPFAM" id="SSF53738">
    <property type="entry name" value="Phosphoglucomutase, first 3 domains"/>
    <property type="match status" value="3"/>
</dbReference>
<dbReference type="InterPro" id="IPR016055">
    <property type="entry name" value="A-D-PHexomutase_a/b/a-I/II/III"/>
</dbReference>
<dbReference type="InterPro" id="IPR005846">
    <property type="entry name" value="A-D-PHexomutase_a/b/a-III"/>
</dbReference>
<dbReference type="NCBIfam" id="TIGR03990">
    <property type="entry name" value="Arch_GlmM"/>
    <property type="match status" value="1"/>
</dbReference>
<evidence type="ECO:0000256" key="2">
    <source>
        <dbReference type="ARBA" id="ARBA00010231"/>
    </source>
</evidence>
<dbReference type="AlphaFoldDB" id="A0A150IWC2"/>
<dbReference type="EMBL" id="LNGD01000110">
    <property type="protein sequence ID" value="KYC49222.1"/>
    <property type="molecule type" value="Genomic_DNA"/>
</dbReference>
<keyword evidence="3" id="KW-0597">Phosphoprotein</keyword>
<dbReference type="FunFam" id="3.40.120.10:FF:000001">
    <property type="entry name" value="Phosphoglucosamine mutase"/>
    <property type="match status" value="1"/>
</dbReference>
<protein>
    <submittedName>
        <fullName evidence="12">Putative phosphoglucosamine mutase</fullName>
        <ecNumber evidence="12">5.4.2.10</ecNumber>
    </submittedName>
</protein>
<comment type="cofactor">
    <cofactor evidence="1">
        <name>Mg(2+)</name>
        <dbReference type="ChEBI" id="CHEBI:18420"/>
    </cofactor>
</comment>
<dbReference type="PROSITE" id="PS00710">
    <property type="entry name" value="PGM_PMM"/>
    <property type="match status" value="1"/>
</dbReference>
<dbReference type="InterPro" id="IPR016066">
    <property type="entry name" value="A-D-PHexomutase_CS"/>
</dbReference>
<evidence type="ECO:0000256" key="1">
    <source>
        <dbReference type="ARBA" id="ARBA00001946"/>
    </source>
</evidence>
<evidence type="ECO:0000313" key="13">
    <source>
        <dbReference type="Proteomes" id="UP000075578"/>
    </source>
</evidence>
<dbReference type="PATRIC" id="fig|1705564.3.peg.1540"/>
<evidence type="ECO:0000256" key="5">
    <source>
        <dbReference type="ARBA" id="ARBA00022842"/>
    </source>
</evidence>
<organism evidence="12 13">
    <name type="scientific">Candidatus Methanofastidiosum methylothiophilum</name>
    <dbReference type="NCBI Taxonomy" id="1705564"/>
    <lineage>
        <taxon>Archaea</taxon>
        <taxon>Methanobacteriati</taxon>
        <taxon>Methanobacteriota</taxon>
        <taxon>Stenosarchaea group</taxon>
        <taxon>Candidatus Methanofastidiosia</taxon>
        <taxon>Candidatus Methanofastidiosales</taxon>
        <taxon>Candidatus Methanofastidiosaceae</taxon>
        <taxon>Candidatus Methanofastidiosum</taxon>
    </lineage>
</organism>
<dbReference type="InterPro" id="IPR005843">
    <property type="entry name" value="A-D-PHexomutase_C"/>
</dbReference>
<dbReference type="InterPro" id="IPR050060">
    <property type="entry name" value="Phosphoglucosamine_mutase"/>
</dbReference>
<dbReference type="GO" id="GO:0006048">
    <property type="term" value="P:UDP-N-acetylglucosamine biosynthetic process"/>
    <property type="evidence" value="ECO:0007669"/>
    <property type="project" value="TreeGrafter"/>
</dbReference>
<evidence type="ECO:0000259" key="10">
    <source>
        <dbReference type="Pfam" id="PF02879"/>
    </source>
</evidence>
<dbReference type="Gene3D" id="3.40.120.10">
    <property type="entry name" value="Alpha-D-Glucose-1,6-Bisphosphate, subunit A, domain 3"/>
    <property type="match status" value="3"/>
</dbReference>